<evidence type="ECO:0000256" key="1">
    <source>
        <dbReference type="SAM" id="MobiDB-lite"/>
    </source>
</evidence>
<dbReference type="EMBL" id="RHLD01000031">
    <property type="protein sequence ID" value="TPP44272.1"/>
    <property type="molecule type" value="Genomic_DNA"/>
</dbReference>
<dbReference type="AlphaFoldDB" id="A0A504X5P4"/>
<dbReference type="Proteomes" id="UP000318821">
    <property type="component" value="Unassembled WGS sequence"/>
</dbReference>
<evidence type="ECO:0000313" key="2">
    <source>
        <dbReference type="EMBL" id="TPP44272.1"/>
    </source>
</evidence>
<accession>A0A504X5P4</accession>
<organism evidence="2 3">
    <name type="scientific">Leishmania donovani</name>
    <dbReference type="NCBI Taxonomy" id="5661"/>
    <lineage>
        <taxon>Eukaryota</taxon>
        <taxon>Discoba</taxon>
        <taxon>Euglenozoa</taxon>
        <taxon>Kinetoplastea</taxon>
        <taxon>Metakinetoplastina</taxon>
        <taxon>Trypanosomatida</taxon>
        <taxon>Trypanosomatidae</taxon>
        <taxon>Leishmaniinae</taxon>
        <taxon>Leishmania</taxon>
    </lineage>
</organism>
<proteinExistence type="predicted"/>
<reference evidence="3" key="1">
    <citation type="submission" date="2019-02" db="EMBL/GenBank/DDBJ databases">
        <title>FDA dAtabase for Regulatory Grade micrObial Sequences (FDA-ARGOS): Supporting development and validation of Infectious Disease Dx tests.</title>
        <authorList>
            <person name="Duncan R."/>
            <person name="Fisher C."/>
            <person name="Tallon L."/>
            <person name="Sadzewicz L."/>
            <person name="Sengamalay N."/>
            <person name="Ott S."/>
            <person name="Godinez A."/>
            <person name="Nagaraj S."/>
            <person name="Vavikolanu K."/>
            <person name="Vyas G."/>
            <person name="Nadendla S."/>
            <person name="Aluvathingal J."/>
            <person name="Sichtig H."/>
        </authorList>
    </citation>
    <scope>NUCLEOTIDE SEQUENCE [LARGE SCALE GENOMIC DNA]</scope>
    <source>
        <strain evidence="3">FDAARGOS_360</strain>
    </source>
</reference>
<name>A0A504X5P4_LEIDO</name>
<protein>
    <submittedName>
        <fullName evidence="2">Uncharacterized protein</fullName>
    </submittedName>
</protein>
<comment type="caution">
    <text evidence="2">The sequence shown here is derived from an EMBL/GenBank/DDBJ whole genome shotgun (WGS) entry which is preliminary data.</text>
</comment>
<sequence>MLRLDAYVFTLLAGAQTALMHSPPALWTRLLPATLPVDARSRCHSKRGVNAERLGHCAVAEAYVSTSFVCDLPEEALSACAPGAPDSSECADTMPDGSSSTATYREANG</sequence>
<feature type="region of interest" description="Disordered" evidence="1">
    <location>
        <begin position="83"/>
        <end position="109"/>
    </location>
</feature>
<evidence type="ECO:0000313" key="3">
    <source>
        <dbReference type="Proteomes" id="UP000318821"/>
    </source>
</evidence>
<gene>
    <name evidence="2" type="ORF">CGC20_23975</name>
</gene>